<evidence type="ECO:0000313" key="1">
    <source>
        <dbReference type="EMBL" id="SHG49530.1"/>
    </source>
</evidence>
<dbReference type="Gene3D" id="2.60.320.10">
    <property type="entry name" value="N-utilization substance G protein NusG, insert domain"/>
    <property type="match status" value="1"/>
</dbReference>
<evidence type="ECO:0000313" key="2">
    <source>
        <dbReference type="Proteomes" id="UP000243255"/>
    </source>
</evidence>
<dbReference type="OrthoDB" id="47603at2"/>
<dbReference type="AlphaFoldDB" id="A0A1M5KAB0"/>
<protein>
    <submittedName>
        <fullName evidence="1">NusG domain II</fullName>
    </submittedName>
</protein>
<proteinExistence type="predicted"/>
<keyword evidence="2" id="KW-1185">Reference proteome</keyword>
<gene>
    <name evidence="1" type="ORF">SAMN04488530_102181</name>
</gene>
<organism evidence="1 2">
    <name type="scientific">Asaccharospora irregularis DSM 2635</name>
    <dbReference type="NCBI Taxonomy" id="1121321"/>
    <lineage>
        <taxon>Bacteria</taxon>
        <taxon>Bacillati</taxon>
        <taxon>Bacillota</taxon>
        <taxon>Clostridia</taxon>
        <taxon>Peptostreptococcales</taxon>
        <taxon>Peptostreptococcaceae</taxon>
        <taxon>Asaccharospora</taxon>
    </lineage>
</organism>
<dbReference type="InterPro" id="IPR038690">
    <property type="entry name" value="NusG_2_sf"/>
</dbReference>
<dbReference type="Pfam" id="PF07009">
    <property type="entry name" value="NusG_II"/>
    <property type="match status" value="1"/>
</dbReference>
<name>A0A1M5KAB0_9FIRM</name>
<reference evidence="2" key="1">
    <citation type="submission" date="2016-11" db="EMBL/GenBank/DDBJ databases">
        <authorList>
            <person name="Varghese N."/>
            <person name="Submissions S."/>
        </authorList>
    </citation>
    <scope>NUCLEOTIDE SEQUENCE [LARGE SCALE GENOMIC DNA]</scope>
    <source>
        <strain evidence="2">DSM 2635</strain>
    </source>
</reference>
<dbReference type="Proteomes" id="UP000243255">
    <property type="component" value="Unassembled WGS sequence"/>
</dbReference>
<sequence length="101" mass="11751">MVLGVLDLIPKETNKWYVVIKVEREIVKKIEISSRTQETYKFNFSNNVVEVEVKDGAVRMKEMNKIICPDSICSEAGWIKEYYEADVCMPNKIIVSFERIS</sequence>
<dbReference type="CDD" id="cd09846">
    <property type="entry name" value="DUF1312"/>
    <property type="match status" value="1"/>
</dbReference>
<dbReference type="STRING" id="1121321.SAMN04488530_102181"/>
<accession>A0A1M5KAB0</accession>
<dbReference type="EMBL" id="FQWX01000002">
    <property type="protein sequence ID" value="SHG49530.1"/>
    <property type="molecule type" value="Genomic_DNA"/>
</dbReference>